<comment type="pathway">
    <text evidence="2 11">Cofactor biosynthesis; NAD(+) biosynthesis; deamido-NAD(+) from nicotinate D-ribonucleotide: step 1/1.</text>
</comment>
<keyword evidence="5 11" id="KW-0808">Transferase</keyword>
<dbReference type="GO" id="GO:0009435">
    <property type="term" value="P:NAD+ biosynthetic process"/>
    <property type="evidence" value="ECO:0007669"/>
    <property type="project" value="UniProtKB-UniRule"/>
</dbReference>
<evidence type="ECO:0000313" key="14">
    <source>
        <dbReference type="Proteomes" id="UP000240212"/>
    </source>
</evidence>
<keyword evidence="14" id="KW-1185">Reference proteome</keyword>
<dbReference type="PANTHER" id="PTHR39321:SF3">
    <property type="entry name" value="PHOSPHOPANTETHEINE ADENYLYLTRANSFERASE"/>
    <property type="match status" value="1"/>
</dbReference>
<feature type="domain" description="Cytidyltransferase-like" evidence="12">
    <location>
        <begin position="6"/>
        <end position="186"/>
    </location>
</feature>
<gene>
    <name evidence="11" type="primary">nadD</name>
    <name evidence="13" type="ORF">C7G83_01480</name>
</gene>
<dbReference type="EC" id="2.7.7.18" evidence="11"/>
<evidence type="ECO:0000256" key="1">
    <source>
        <dbReference type="ARBA" id="ARBA00002324"/>
    </source>
</evidence>
<comment type="caution">
    <text evidence="13">The sequence shown here is derived from an EMBL/GenBank/DDBJ whole genome shotgun (WGS) entry which is preliminary data.</text>
</comment>
<reference evidence="13 14" key="1">
    <citation type="submission" date="2018-03" db="EMBL/GenBank/DDBJ databases">
        <title>Draft genome sequence of the first documented clinical Siccibacter turicensis isolate in Austria.</title>
        <authorList>
            <person name="Lepuschitz S."/>
            <person name="Pekard-Amenitsch S."/>
            <person name="Haunold R."/>
            <person name="Schill S."/>
            <person name="Mach R."/>
            <person name="Allerberger F."/>
            <person name="Ruppitsch W."/>
            <person name="Forsythe S.J."/>
        </authorList>
    </citation>
    <scope>NUCLEOTIDE SEQUENCE [LARGE SCALE GENOMIC DNA]</scope>
    <source>
        <strain evidence="13 14">6100069499-17</strain>
    </source>
</reference>
<dbReference type="NCBIfam" id="NF000839">
    <property type="entry name" value="PRK00071.1-1"/>
    <property type="match status" value="1"/>
</dbReference>
<dbReference type="GO" id="GO:0005524">
    <property type="term" value="F:ATP binding"/>
    <property type="evidence" value="ECO:0007669"/>
    <property type="project" value="UniProtKB-KW"/>
</dbReference>
<evidence type="ECO:0000256" key="7">
    <source>
        <dbReference type="ARBA" id="ARBA00022741"/>
    </source>
</evidence>
<evidence type="ECO:0000259" key="12">
    <source>
        <dbReference type="Pfam" id="PF01467"/>
    </source>
</evidence>
<keyword evidence="8 11" id="KW-0067">ATP-binding</keyword>
<protein>
    <recommendedName>
        <fullName evidence="11">Probable nicotinate-nucleotide adenylyltransferase</fullName>
        <ecNumber evidence="11">2.7.7.18</ecNumber>
    </recommendedName>
    <alternativeName>
        <fullName evidence="11">Deamido-NAD(+) diphosphorylase</fullName>
    </alternativeName>
    <alternativeName>
        <fullName evidence="11">Deamido-NAD(+) pyrophosphorylase</fullName>
    </alternativeName>
    <alternativeName>
        <fullName evidence="11">Nicotinate mononucleotide adenylyltransferase</fullName>
        <shortName evidence="11">NaMN adenylyltransferase</shortName>
    </alternativeName>
</protein>
<evidence type="ECO:0000256" key="10">
    <source>
        <dbReference type="ARBA" id="ARBA00048721"/>
    </source>
</evidence>
<dbReference type="Pfam" id="PF01467">
    <property type="entry name" value="CTP_transf_like"/>
    <property type="match status" value="1"/>
</dbReference>
<evidence type="ECO:0000256" key="2">
    <source>
        <dbReference type="ARBA" id="ARBA00005019"/>
    </source>
</evidence>
<organism evidence="13 14">
    <name type="scientific">Siccibacter turicensis</name>
    <dbReference type="NCBI Taxonomy" id="357233"/>
    <lineage>
        <taxon>Bacteria</taxon>
        <taxon>Pseudomonadati</taxon>
        <taxon>Pseudomonadota</taxon>
        <taxon>Gammaproteobacteria</taxon>
        <taxon>Enterobacterales</taxon>
        <taxon>Enterobacteriaceae</taxon>
        <taxon>Siccibacter</taxon>
    </lineage>
</organism>
<keyword evidence="4 11" id="KW-0662">Pyridine nucleotide biosynthesis</keyword>
<dbReference type="HAMAP" id="MF_00244">
    <property type="entry name" value="NaMN_adenylyltr"/>
    <property type="match status" value="1"/>
</dbReference>
<dbReference type="STRING" id="1388748.GCA_000463155_01631"/>
<dbReference type="GO" id="GO:0004515">
    <property type="term" value="F:nicotinate-nucleotide adenylyltransferase activity"/>
    <property type="evidence" value="ECO:0007669"/>
    <property type="project" value="UniProtKB-UniRule"/>
</dbReference>
<evidence type="ECO:0000256" key="5">
    <source>
        <dbReference type="ARBA" id="ARBA00022679"/>
    </source>
</evidence>
<dbReference type="SUPFAM" id="SSF52374">
    <property type="entry name" value="Nucleotidylyl transferase"/>
    <property type="match status" value="1"/>
</dbReference>
<proteinExistence type="inferred from homology"/>
<dbReference type="Gene3D" id="3.40.50.620">
    <property type="entry name" value="HUPs"/>
    <property type="match status" value="1"/>
</dbReference>
<comment type="similarity">
    <text evidence="3 11">Belongs to the NadD family.</text>
</comment>
<dbReference type="RefSeq" id="WP_106875970.1">
    <property type="nucleotide sequence ID" value="NZ_JAXCWX010000002.1"/>
</dbReference>
<comment type="function">
    <text evidence="1 11">Catalyzes the reversible adenylation of nicotinate mononucleotide (NaMN) to nicotinic acid adenine dinucleotide (NaAD).</text>
</comment>
<evidence type="ECO:0000256" key="11">
    <source>
        <dbReference type="HAMAP-Rule" id="MF_00244"/>
    </source>
</evidence>
<evidence type="ECO:0000256" key="8">
    <source>
        <dbReference type="ARBA" id="ARBA00022840"/>
    </source>
</evidence>
<dbReference type="InterPro" id="IPR005248">
    <property type="entry name" value="NadD/NMNAT"/>
</dbReference>
<dbReference type="NCBIfam" id="TIGR00482">
    <property type="entry name" value="nicotinate (nicotinamide) nucleotide adenylyltransferase"/>
    <property type="match status" value="1"/>
</dbReference>
<evidence type="ECO:0000313" key="13">
    <source>
        <dbReference type="EMBL" id="PSN09451.1"/>
    </source>
</evidence>
<evidence type="ECO:0000256" key="3">
    <source>
        <dbReference type="ARBA" id="ARBA00009014"/>
    </source>
</evidence>
<dbReference type="FunFam" id="3.40.50.620:FF:000039">
    <property type="entry name" value="Probable nicotinate-nucleotide adenylyltransferase"/>
    <property type="match status" value="1"/>
</dbReference>
<name>A0A2P8VPG1_9ENTR</name>
<dbReference type="UniPathway" id="UPA00253">
    <property type="reaction ID" value="UER00332"/>
</dbReference>
<keyword evidence="9 11" id="KW-0520">NAD</keyword>
<dbReference type="EMBL" id="PYEP01000001">
    <property type="protein sequence ID" value="PSN09451.1"/>
    <property type="molecule type" value="Genomic_DNA"/>
</dbReference>
<dbReference type="OrthoDB" id="5295945at2"/>
<dbReference type="NCBIfam" id="TIGR00125">
    <property type="entry name" value="cyt_tran_rel"/>
    <property type="match status" value="1"/>
</dbReference>
<dbReference type="PANTHER" id="PTHR39321">
    <property type="entry name" value="NICOTINATE-NUCLEOTIDE ADENYLYLTRANSFERASE-RELATED"/>
    <property type="match status" value="1"/>
</dbReference>
<accession>A0A2P8VPG1</accession>
<dbReference type="InterPro" id="IPR014729">
    <property type="entry name" value="Rossmann-like_a/b/a_fold"/>
</dbReference>
<evidence type="ECO:0000256" key="9">
    <source>
        <dbReference type="ARBA" id="ARBA00023027"/>
    </source>
</evidence>
<dbReference type="Proteomes" id="UP000240212">
    <property type="component" value="Unassembled WGS sequence"/>
</dbReference>
<evidence type="ECO:0000256" key="6">
    <source>
        <dbReference type="ARBA" id="ARBA00022695"/>
    </source>
</evidence>
<dbReference type="InterPro" id="IPR004821">
    <property type="entry name" value="Cyt_trans-like"/>
</dbReference>
<keyword evidence="6 11" id="KW-0548">Nucleotidyltransferase</keyword>
<comment type="catalytic activity">
    <reaction evidence="10 11">
        <text>nicotinate beta-D-ribonucleotide + ATP + H(+) = deamido-NAD(+) + diphosphate</text>
        <dbReference type="Rhea" id="RHEA:22860"/>
        <dbReference type="ChEBI" id="CHEBI:15378"/>
        <dbReference type="ChEBI" id="CHEBI:30616"/>
        <dbReference type="ChEBI" id="CHEBI:33019"/>
        <dbReference type="ChEBI" id="CHEBI:57502"/>
        <dbReference type="ChEBI" id="CHEBI:58437"/>
        <dbReference type="EC" id="2.7.7.18"/>
    </reaction>
</comment>
<evidence type="ECO:0000256" key="4">
    <source>
        <dbReference type="ARBA" id="ARBA00022642"/>
    </source>
</evidence>
<dbReference type="NCBIfam" id="NF000840">
    <property type="entry name" value="PRK00071.1-3"/>
    <property type="match status" value="1"/>
</dbReference>
<dbReference type="AlphaFoldDB" id="A0A2P8VPG1"/>
<keyword evidence="7 11" id="KW-0547">Nucleotide-binding</keyword>
<dbReference type="CDD" id="cd02165">
    <property type="entry name" value="NMNAT"/>
    <property type="match status" value="1"/>
</dbReference>
<sequence>MALHALFGGTFDPIHLGHLAVVEALAQQIALERVIIMPNNVPPHRPQPEASSAQRKAMVELAIAGNPLFGLDDRELRRDTPSYTATTLAQWRQQHGYQQPLGFIIGQDSLLTLPTWHQADTLLNQCHILVCRRPGYPVKMASEAHQRWLESHLTDDVSRLHNEPAGCIWLADTPLFDISATAIRQRLHQGRTCADLLPAAVERYIREQGLYRHAPDET</sequence>